<sequence>MSTLSEAYRDFPLHLHHIIPLDFNSTRAVPESHIWPNSDDLISSHDHPSLPVIDLNDPQVTQLIGHACETWGAFQLVNHGIPLNLLKDAESETRRLFSLPTRQKLKVLRAPGGTTGYGIARITPFFAKYMWHEGFTIIGSPFDHAKQLWPHDHAQFCDVMENYQKKMRILAERLTKLIFKSLEISEEELIWVDSTTALQLNSYPSCPDPNRALGLAPHTDTSMLTILHQSSISGLQIFKEGVGWVSVIPIADALVVNVGDLLHILSNARCPNVLHRVLVRERHRLSMAVFYCPPMDFNLVPVAKSGQAPKYRSVTEKEFISIKAKHLEKALSFIKL</sequence>
<reference evidence="2" key="1">
    <citation type="journal article" date="2023" name="G3 (Bethesda)">
        <title>Genome assembly and association tests identify interacting loci associated with vigor, precocity, and sex in interspecific pistachio rootstocks.</title>
        <authorList>
            <person name="Palmer W."/>
            <person name="Jacygrad E."/>
            <person name="Sagayaradj S."/>
            <person name="Cavanaugh K."/>
            <person name="Han R."/>
            <person name="Bertier L."/>
            <person name="Beede B."/>
            <person name="Kafkas S."/>
            <person name="Golino D."/>
            <person name="Preece J."/>
            <person name="Michelmore R."/>
        </authorList>
    </citation>
    <scope>NUCLEOTIDE SEQUENCE [LARGE SCALE GENOMIC DNA]</scope>
</reference>
<protein>
    <submittedName>
        <fullName evidence="1">Uncharacterized protein</fullName>
    </submittedName>
</protein>
<accession>A0ACC1AUY6</accession>
<name>A0ACC1AUY6_9ROSI</name>
<proteinExistence type="predicted"/>
<gene>
    <name evidence="1" type="ORF">Patl1_12819</name>
</gene>
<dbReference type="EMBL" id="CM047904">
    <property type="protein sequence ID" value="KAJ0090501.1"/>
    <property type="molecule type" value="Genomic_DNA"/>
</dbReference>
<evidence type="ECO:0000313" key="2">
    <source>
        <dbReference type="Proteomes" id="UP001164250"/>
    </source>
</evidence>
<keyword evidence="2" id="KW-1185">Reference proteome</keyword>
<dbReference type="Proteomes" id="UP001164250">
    <property type="component" value="Chromosome 8"/>
</dbReference>
<comment type="caution">
    <text evidence="1">The sequence shown here is derived from an EMBL/GenBank/DDBJ whole genome shotgun (WGS) entry which is preliminary data.</text>
</comment>
<evidence type="ECO:0000313" key="1">
    <source>
        <dbReference type="EMBL" id="KAJ0090501.1"/>
    </source>
</evidence>
<organism evidence="1 2">
    <name type="scientific">Pistacia atlantica</name>
    <dbReference type="NCBI Taxonomy" id="434234"/>
    <lineage>
        <taxon>Eukaryota</taxon>
        <taxon>Viridiplantae</taxon>
        <taxon>Streptophyta</taxon>
        <taxon>Embryophyta</taxon>
        <taxon>Tracheophyta</taxon>
        <taxon>Spermatophyta</taxon>
        <taxon>Magnoliopsida</taxon>
        <taxon>eudicotyledons</taxon>
        <taxon>Gunneridae</taxon>
        <taxon>Pentapetalae</taxon>
        <taxon>rosids</taxon>
        <taxon>malvids</taxon>
        <taxon>Sapindales</taxon>
        <taxon>Anacardiaceae</taxon>
        <taxon>Pistacia</taxon>
    </lineage>
</organism>